<dbReference type="EMBL" id="MT142409">
    <property type="protein sequence ID" value="QJA80169.1"/>
    <property type="molecule type" value="Genomic_DNA"/>
</dbReference>
<sequence>MFGGRLNYNTEVALLGQDELFAKFAELKNSYRSRLVTEAVVDAAGLIRDDAKNRLTSKTSRRTNLLRRSLVAKAFRRQRYGDNAAFVAIDGNVKGLDSEGNKVWPVKYAHLVEFGTKARFPKKKQFMVFMGKNGKKIFTKQVAPMPRIPFFRPAIDSKKSLAMTRIKLAVIKQIKIIEKKRAIKAVRGG</sequence>
<gene>
    <name evidence="1" type="ORF">MM415A00769_0019</name>
</gene>
<dbReference type="Pfam" id="PF04883">
    <property type="entry name" value="HK97-gp10_like"/>
    <property type="match status" value="1"/>
</dbReference>
<protein>
    <submittedName>
        <fullName evidence="1">Putative tail protein</fullName>
    </submittedName>
</protein>
<evidence type="ECO:0000313" key="1">
    <source>
        <dbReference type="EMBL" id="QJA80169.1"/>
    </source>
</evidence>
<dbReference type="NCBIfam" id="TIGR01725">
    <property type="entry name" value="phge_HK97_gp10"/>
    <property type="match status" value="1"/>
</dbReference>
<organism evidence="1">
    <name type="scientific">viral metagenome</name>
    <dbReference type="NCBI Taxonomy" id="1070528"/>
    <lineage>
        <taxon>unclassified sequences</taxon>
        <taxon>metagenomes</taxon>
        <taxon>organismal metagenomes</taxon>
    </lineage>
</organism>
<dbReference type="AlphaFoldDB" id="A0A6M3KE45"/>
<name>A0A6M3KE45_9ZZZZ</name>
<reference evidence="1" key="1">
    <citation type="submission" date="2020-03" db="EMBL/GenBank/DDBJ databases">
        <title>The deep terrestrial virosphere.</title>
        <authorList>
            <person name="Holmfeldt K."/>
            <person name="Nilsson E."/>
            <person name="Simone D."/>
            <person name="Lopez-Fernandez M."/>
            <person name="Wu X."/>
            <person name="de Brujin I."/>
            <person name="Lundin D."/>
            <person name="Andersson A."/>
            <person name="Bertilsson S."/>
            <person name="Dopson M."/>
        </authorList>
    </citation>
    <scope>NUCLEOTIDE SEQUENCE</scope>
    <source>
        <strain evidence="1">MM415A00769</strain>
    </source>
</reference>
<accession>A0A6M3KE45</accession>
<dbReference type="InterPro" id="IPR010064">
    <property type="entry name" value="HK97-gp10_tail"/>
</dbReference>
<proteinExistence type="predicted"/>